<dbReference type="Proteomes" id="UP000828390">
    <property type="component" value="Unassembled WGS sequence"/>
</dbReference>
<dbReference type="EMBL" id="JAIWYP010000011">
    <property type="protein sequence ID" value="KAH3736183.1"/>
    <property type="molecule type" value="Genomic_DNA"/>
</dbReference>
<comment type="caution">
    <text evidence="1">The sequence shown here is derived from an EMBL/GenBank/DDBJ whole genome shotgun (WGS) entry which is preliminary data.</text>
</comment>
<name>A0A9D4CZ63_DREPO</name>
<reference evidence="1" key="1">
    <citation type="journal article" date="2019" name="bioRxiv">
        <title>The Genome of the Zebra Mussel, Dreissena polymorpha: A Resource for Invasive Species Research.</title>
        <authorList>
            <person name="McCartney M.A."/>
            <person name="Auch B."/>
            <person name="Kono T."/>
            <person name="Mallez S."/>
            <person name="Zhang Y."/>
            <person name="Obille A."/>
            <person name="Becker A."/>
            <person name="Abrahante J.E."/>
            <person name="Garbe J."/>
            <person name="Badalamenti J.P."/>
            <person name="Herman A."/>
            <person name="Mangelson H."/>
            <person name="Liachko I."/>
            <person name="Sullivan S."/>
            <person name="Sone E.D."/>
            <person name="Koren S."/>
            <person name="Silverstein K.A.T."/>
            <person name="Beckman K.B."/>
            <person name="Gohl D.M."/>
        </authorList>
    </citation>
    <scope>NUCLEOTIDE SEQUENCE</scope>
    <source>
        <strain evidence="1">Duluth1</strain>
        <tissue evidence="1">Whole animal</tissue>
    </source>
</reference>
<protein>
    <submittedName>
        <fullName evidence="1">Uncharacterized protein</fullName>
    </submittedName>
</protein>
<proteinExistence type="predicted"/>
<sequence length="58" mass="6447">MLVAVSVELYTLHAKLATSYLDSVRPPDALKLLCRVAFQATSKGPKQLTSRGCNRWLQ</sequence>
<dbReference type="AlphaFoldDB" id="A0A9D4CZ63"/>
<reference evidence="1" key="2">
    <citation type="submission" date="2020-11" db="EMBL/GenBank/DDBJ databases">
        <authorList>
            <person name="McCartney M.A."/>
            <person name="Auch B."/>
            <person name="Kono T."/>
            <person name="Mallez S."/>
            <person name="Becker A."/>
            <person name="Gohl D.M."/>
            <person name="Silverstein K.A.T."/>
            <person name="Koren S."/>
            <person name="Bechman K.B."/>
            <person name="Herman A."/>
            <person name="Abrahante J.E."/>
            <person name="Garbe J."/>
        </authorList>
    </citation>
    <scope>NUCLEOTIDE SEQUENCE</scope>
    <source>
        <strain evidence="1">Duluth1</strain>
        <tissue evidence="1">Whole animal</tissue>
    </source>
</reference>
<evidence type="ECO:0000313" key="1">
    <source>
        <dbReference type="EMBL" id="KAH3736183.1"/>
    </source>
</evidence>
<organism evidence="1 2">
    <name type="scientific">Dreissena polymorpha</name>
    <name type="common">Zebra mussel</name>
    <name type="synonym">Mytilus polymorpha</name>
    <dbReference type="NCBI Taxonomy" id="45954"/>
    <lineage>
        <taxon>Eukaryota</taxon>
        <taxon>Metazoa</taxon>
        <taxon>Spiralia</taxon>
        <taxon>Lophotrochozoa</taxon>
        <taxon>Mollusca</taxon>
        <taxon>Bivalvia</taxon>
        <taxon>Autobranchia</taxon>
        <taxon>Heteroconchia</taxon>
        <taxon>Euheterodonta</taxon>
        <taxon>Imparidentia</taxon>
        <taxon>Neoheterodontei</taxon>
        <taxon>Myida</taxon>
        <taxon>Dreissenoidea</taxon>
        <taxon>Dreissenidae</taxon>
        <taxon>Dreissena</taxon>
    </lineage>
</organism>
<accession>A0A9D4CZ63</accession>
<gene>
    <name evidence="1" type="ORF">DPMN_042746</name>
</gene>
<keyword evidence="2" id="KW-1185">Reference proteome</keyword>
<evidence type="ECO:0000313" key="2">
    <source>
        <dbReference type="Proteomes" id="UP000828390"/>
    </source>
</evidence>